<organism evidence="1">
    <name type="scientific">marine metagenome</name>
    <dbReference type="NCBI Taxonomy" id="408172"/>
    <lineage>
        <taxon>unclassified sequences</taxon>
        <taxon>metagenomes</taxon>
        <taxon>ecological metagenomes</taxon>
    </lineage>
</organism>
<dbReference type="EMBL" id="UINC01056116">
    <property type="protein sequence ID" value="SVB75762.1"/>
    <property type="molecule type" value="Genomic_DNA"/>
</dbReference>
<proteinExistence type="predicted"/>
<gene>
    <name evidence="1" type="ORF">METZ01_LOCUS228616</name>
</gene>
<name>A0A382GLJ7_9ZZZZ</name>
<reference evidence="1" key="1">
    <citation type="submission" date="2018-05" db="EMBL/GenBank/DDBJ databases">
        <authorList>
            <person name="Lanie J.A."/>
            <person name="Ng W.-L."/>
            <person name="Kazmierczak K.M."/>
            <person name="Andrzejewski T.M."/>
            <person name="Davidsen T.M."/>
            <person name="Wayne K.J."/>
            <person name="Tettelin H."/>
            <person name="Glass J.I."/>
            <person name="Rusch D."/>
            <person name="Podicherti R."/>
            <person name="Tsui H.-C.T."/>
            <person name="Winkler M.E."/>
        </authorList>
    </citation>
    <scope>NUCLEOTIDE SEQUENCE</scope>
</reference>
<protein>
    <submittedName>
        <fullName evidence="1">Uncharacterized protein</fullName>
    </submittedName>
</protein>
<evidence type="ECO:0000313" key="1">
    <source>
        <dbReference type="EMBL" id="SVB75762.1"/>
    </source>
</evidence>
<dbReference type="AlphaFoldDB" id="A0A382GLJ7"/>
<sequence length="30" mass="3215">MIIRGIGLVLLSFIVQTTIAEDLALFGGRP</sequence>
<feature type="non-terminal residue" evidence="1">
    <location>
        <position position="30"/>
    </location>
</feature>
<accession>A0A382GLJ7</accession>